<dbReference type="RefSeq" id="WP_015204004.1">
    <property type="nucleotide sequence ID" value="NC_019753.1"/>
</dbReference>
<reference evidence="1 2" key="1">
    <citation type="submission" date="2012-06" db="EMBL/GenBank/DDBJ databases">
        <title>Finished chromosome of genome of Crinalium epipsammum PCC 9333.</title>
        <authorList>
            <consortium name="US DOE Joint Genome Institute"/>
            <person name="Gugger M."/>
            <person name="Coursin T."/>
            <person name="Rippka R."/>
            <person name="Tandeau De Marsac N."/>
            <person name="Huntemann M."/>
            <person name="Wei C.-L."/>
            <person name="Han J."/>
            <person name="Detter J.C."/>
            <person name="Han C."/>
            <person name="Tapia R."/>
            <person name="Davenport K."/>
            <person name="Daligault H."/>
            <person name="Erkkila T."/>
            <person name="Gu W."/>
            <person name="Munk A.C.C."/>
            <person name="Teshima H."/>
            <person name="Xu Y."/>
            <person name="Chain P."/>
            <person name="Chen A."/>
            <person name="Krypides N."/>
            <person name="Mavromatis K."/>
            <person name="Markowitz V."/>
            <person name="Szeto E."/>
            <person name="Ivanova N."/>
            <person name="Mikhailova N."/>
            <person name="Ovchinnikova G."/>
            <person name="Pagani I."/>
            <person name="Pati A."/>
            <person name="Goodwin L."/>
            <person name="Peters L."/>
            <person name="Pitluck S."/>
            <person name="Woyke T."/>
            <person name="Kerfeld C."/>
        </authorList>
    </citation>
    <scope>NUCLEOTIDE SEQUENCE [LARGE SCALE GENOMIC DNA]</scope>
    <source>
        <strain evidence="1 2">PCC 9333</strain>
    </source>
</reference>
<dbReference type="PATRIC" id="fig|1173022.3.peg.3308"/>
<sequence length="95" mass="10742">MLSEVYYLLRSRVDGKYLVAKPNPNQVESTYLLMFREDFDALSYLNTHGADVADRFAVESITGNQLKSLLQRWGFKGVGIVKDPLTPKVEFLSGI</sequence>
<dbReference type="AlphaFoldDB" id="K9W0Z5"/>
<evidence type="ECO:0000313" key="1">
    <source>
        <dbReference type="EMBL" id="AFZ13896.1"/>
    </source>
</evidence>
<dbReference type="EMBL" id="CP003620">
    <property type="protein sequence ID" value="AFZ13896.1"/>
    <property type="molecule type" value="Genomic_DNA"/>
</dbReference>
<keyword evidence="2" id="KW-1185">Reference proteome</keyword>
<dbReference type="HOGENOM" id="CLU_2355062_0_0_3"/>
<accession>K9W0Z5</accession>
<evidence type="ECO:0000313" key="2">
    <source>
        <dbReference type="Proteomes" id="UP000010472"/>
    </source>
</evidence>
<proteinExistence type="predicted"/>
<protein>
    <submittedName>
        <fullName evidence="1">Uncharacterized protein</fullName>
    </submittedName>
</protein>
<gene>
    <name evidence="1" type="ORF">Cri9333_3057</name>
</gene>
<dbReference type="KEGG" id="cep:Cri9333_3057"/>
<dbReference type="STRING" id="1173022.Cri9333_3057"/>
<organism evidence="1 2">
    <name type="scientific">Crinalium epipsammum PCC 9333</name>
    <dbReference type="NCBI Taxonomy" id="1173022"/>
    <lineage>
        <taxon>Bacteria</taxon>
        <taxon>Bacillati</taxon>
        <taxon>Cyanobacteriota</taxon>
        <taxon>Cyanophyceae</taxon>
        <taxon>Gomontiellales</taxon>
        <taxon>Gomontiellaceae</taxon>
        <taxon>Crinalium</taxon>
    </lineage>
</organism>
<name>K9W0Z5_9CYAN</name>
<dbReference type="eggNOG" id="ENOG5032SJ2">
    <property type="taxonomic scope" value="Bacteria"/>
</dbReference>
<dbReference type="Proteomes" id="UP000010472">
    <property type="component" value="Chromosome"/>
</dbReference>
<dbReference type="OrthoDB" id="582684at2"/>